<protein>
    <submittedName>
        <fullName evidence="2">Uncharacterized protein</fullName>
    </submittedName>
</protein>
<keyword evidence="1" id="KW-1133">Transmembrane helix</keyword>
<evidence type="ECO:0000313" key="2">
    <source>
        <dbReference type="EMBL" id="KAH9416454.1"/>
    </source>
</evidence>
<keyword evidence="1" id="KW-0472">Membrane</keyword>
<dbReference type="EMBL" id="NJHN03000092">
    <property type="protein sequence ID" value="KAH9416454.1"/>
    <property type="molecule type" value="Genomic_DNA"/>
</dbReference>
<sequence length="209" mass="23170">MNGIIINMIHSCDSIQFVMSRLDDDMTTTIKGVFKLMMQLVVIIIVDNHCYVMRQISNDVDVSMYHLLPVLLADVGLLMGIIFLHDANFDSKAPTFLNKSLTIFNAEILDEADNNVAVAGDNGDDIVARRFDDVSCSGVVVDEIFLLDLFGFFTFCCIINSKRRSRASSLSLCITTCNCSFSPISLSNNSFRSICSFNFASKSDNVASR</sequence>
<gene>
    <name evidence="2" type="ORF">DERP_012882</name>
</gene>
<dbReference type="Proteomes" id="UP000887458">
    <property type="component" value="Unassembled WGS sequence"/>
</dbReference>
<evidence type="ECO:0000313" key="3">
    <source>
        <dbReference type="Proteomes" id="UP000887458"/>
    </source>
</evidence>
<proteinExistence type="predicted"/>
<feature type="transmembrane region" description="Helical" evidence="1">
    <location>
        <begin position="144"/>
        <end position="161"/>
    </location>
</feature>
<name>A0ABQ8J1N9_DERPT</name>
<feature type="transmembrane region" description="Helical" evidence="1">
    <location>
        <begin position="64"/>
        <end position="84"/>
    </location>
</feature>
<keyword evidence="1" id="KW-0812">Transmembrane</keyword>
<evidence type="ECO:0000256" key="1">
    <source>
        <dbReference type="SAM" id="Phobius"/>
    </source>
</evidence>
<reference evidence="2 3" key="1">
    <citation type="journal article" date="2018" name="J. Allergy Clin. Immunol.">
        <title>High-quality assembly of Dermatophagoides pteronyssinus genome and transcriptome reveals a wide range of novel allergens.</title>
        <authorList>
            <person name="Liu X.Y."/>
            <person name="Yang K.Y."/>
            <person name="Wang M.Q."/>
            <person name="Kwok J.S."/>
            <person name="Zeng X."/>
            <person name="Yang Z."/>
            <person name="Xiao X.J."/>
            <person name="Lau C.P."/>
            <person name="Li Y."/>
            <person name="Huang Z.M."/>
            <person name="Ba J.G."/>
            <person name="Yim A.K."/>
            <person name="Ouyang C.Y."/>
            <person name="Ngai S.M."/>
            <person name="Chan T.F."/>
            <person name="Leung E.L."/>
            <person name="Liu L."/>
            <person name="Liu Z.G."/>
            <person name="Tsui S.K."/>
        </authorList>
    </citation>
    <scope>NUCLEOTIDE SEQUENCE [LARGE SCALE GENOMIC DNA]</scope>
    <source>
        <strain evidence="2">Derp</strain>
    </source>
</reference>
<comment type="caution">
    <text evidence="2">The sequence shown here is derived from an EMBL/GenBank/DDBJ whole genome shotgun (WGS) entry which is preliminary data.</text>
</comment>
<organism evidence="2 3">
    <name type="scientific">Dermatophagoides pteronyssinus</name>
    <name type="common">European house dust mite</name>
    <dbReference type="NCBI Taxonomy" id="6956"/>
    <lineage>
        <taxon>Eukaryota</taxon>
        <taxon>Metazoa</taxon>
        <taxon>Ecdysozoa</taxon>
        <taxon>Arthropoda</taxon>
        <taxon>Chelicerata</taxon>
        <taxon>Arachnida</taxon>
        <taxon>Acari</taxon>
        <taxon>Acariformes</taxon>
        <taxon>Sarcoptiformes</taxon>
        <taxon>Astigmata</taxon>
        <taxon>Psoroptidia</taxon>
        <taxon>Analgoidea</taxon>
        <taxon>Pyroglyphidae</taxon>
        <taxon>Dermatophagoidinae</taxon>
        <taxon>Dermatophagoides</taxon>
    </lineage>
</organism>
<accession>A0ABQ8J1N9</accession>
<keyword evidence="3" id="KW-1185">Reference proteome</keyword>
<reference evidence="2 3" key="2">
    <citation type="journal article" date="2022" name="Mol. Biol. Evol.">
        <title>Comparative Genomics Reveals Insights into the Divergent Evolution of Astigmatic Mites and Household Pest Adaptations.</title>
        <authorList>
            <person name="Xiong Q."/>
            <person name="Wan A.T."/>
            <person name="Liu X."/>
            <person name="Fung C.S."/>
            <person name="Xiao X."/>
            <person name="Malainual N."/>
            <person name="Hou J."/>
            <person name="Wang L."/>
            <person name="Wang M."/>
            <person name="Yang K.Y."/>
            <person name="Cui Y."/>
            <person name="Leung E.L."/>
            <person name="Nong W."/>
            <person name="Shin S.K."/>
            <person name="Au S.W."/>
            <person name="Jeong K.Y."/>
            <person name="Chew F.T."/>
            <person name="Hui J.H."/>
            <person name="Leung T.F."/>
            <person name="Tungtrongchitr A."/>
            <person name="Zhong N."/>
            <person name="Liu Z."/>
            <person name="Tsui S.K."/>
        </authorList>
    </citation>
    <scope>NUCLEOTIDE SEQUENCE [LARGE SCALE GENOMIC DNA]</scope>
    <source>
        <strain evidence="2">Derp</strain>
    </source>
</reference>